<dbReference type="EMBL" id="DYUC01000010">
    <property type="protein sequence ID" value="HJG85593.1"/>
    <property type="molecule type" value="Genomic_DNA"/>
</dbReference>
<comment type="subcellular location">
    <subcellularLocation>
        <location evidence="3 16">Cytoplasm</location>
    </subcellularLocation>
</comment>
<dbReference type="RefSeq" id="WP_295368360.1">
    <property type="nucleotide sequence ID" value="NZ_DYUC01000010.1"/>
</dbReference>
<evidence type="ECO:0000256" key="4">
    <source>
        <dbReference type="ARBA" id="ARBA00005225"/>
    </source>
</evidence>
<dbReference type="Gene3D" id="3.30.420.40">
    <property type="match status" value="2"/>
</dbReference>
<evidence type="ECO:0000256" key="2">
    <source>
        <dbReference type="ARBA" id="ARBA00001958"/>
    </source>
</evidence>
<evidence type="ECO:0000256" key="10">
    <source>
        <dbReference type="ARBA" id="ARBA00022777"/>
    </source>
</evidence>
<comment type="caution">
    <text evidence="17">The sequence shown here is derived from an EMBL/GenBank/DDBJ whole genome shotgun (WGS) entry which is preliminary data.</text>
</comment>
<dbReference type="PANTHER" id="PTHR34265">
    <property type="entry name" value="TYPE III PANTOTHENATE KINASE"/>
    <property type="match status" value="1"/>
</dbReference>
<dbReference type="AlphaFoldDB" id="A0A921MJA2"/>
<dbReference type="GO" id="GO:0004594">
    <property type="term" value="F:pantothenate kinase activity"/>
    <property type="evidence" value="ECO:0007669"/>
    <property type="project" value="UniProtKB-UniRule"/>
</dbReference>
<dbReference type="CDD" id="cd24015">
    <property type="entry name" value="ASKHA_NBD_PanK-III"/>
    <property type="match status" value="1"/>
</dbReference>
<dbReference type="Pfam" id="PF03309">
    <property type="entry name" value="Pan_kinase"/>
    <property type="match status" value="1"/>
</dbReference>
<feature type="active site" description="Proton acceptor" evidence="16">
    <location>
        <position position="109"/>
    </location>
</feature>
<keyword evidence="11 16" id="KW-0067">ATP-binding</keyword>
<keyword evidence="7 16" id="KW-0963">Cytoplasm</keyword>
<evidence type="ECO:0000256" key="9">
    <source>
        <dbReference type="ARBA" id="ARBA00022741"/>
    </source>
</evidence>
<protein>
    <recommendedName>
        <fullName evidence="15 16">Type III pantothenate kinase</fullName>
        <ecNumber evidence="6 16">2.7.1.33</ecNumber>
    </recommendedName>
    <alternativeName>
        <fullName evidence="16">PanK-III</fullName>
    </alternativeName>
    <alternativeName>
        <fullName evidence="16">Pantothenic acid kinase</fullName>
    </alternativeName>
</protein>
<dbReference type="PANTHER" id="PTHR34265:SF1">
    <property type="entry name" value="TYPE III PANTOTHENATE KINASE"/>
    <property type="match status" value="1"/>
</dbReference>
<proteinExistence type="inferred from homology"/>
<evidence type="ECO:0000256" key="5">
    <source>
        <dbReference type="ARBA" id="ARBA00011738"/>
    </source>
</evidence>
<keyword evidence="12 16" id="KW-0630">Potassium</keyword>
<comment type="cofactor">
    <cofactor evidence="16">
        <name>NH4(+)</name>
        <dbReference type="ChEBI" id="CHEBI:28938"/>
    </cofactor>
    <cofactor evidence="16">
        <name>K(+)</name>
        <dbReference type="ChEBI" id="CHEBI:29103"/>
    </cofactor>
    <text evidence="16">A monovalent cation. Ammonium or potassium.</text>
</comment>
<gene>
    <name evidence="16" type="primary">coaX</name>
    <name evidence="17" type="ORF">K8V01_00980</name>
</gene>
<evidence type="ECO:0000256" key="15">
    <source>
        <dbReference type="ARBA" id="ARBA00040883"/>
    </source>
</evidence>
<evidence type="ECO:0000256" key="8">
    <source>
        <dbReference type="ARBA" id="ARBA00022679"/>
    </source>
</evidence>
<comment type="cofactor">
    <cofactor evidence="2">
        <name>K(+)</name>
        <dbReference type="ChEBI" id="CHEBI:29103"/>
    </cofactor>
</comment>
<dbReference type="GO" id="GO:0005737">
    <property type="term" value="C:cytoplasm"/>
    <property type="evidence" value="ECO:0007669"/>
    <property type="project" value="UniProtKB-SubCell"/>
</dbReference>
<keyword evidence="16" id="KW-0479">Metal-binding</keyword>
<evidence type="ECO:0000256" key="7">
    <source>
        <dbReference type="ARBA" id="ARBA00022490"/>
    </source>
</evidence>
<evidence type="ECO:0000256" key="1">
    <source>
        <dbReference type="ARBA" id="ARBA00001206"/>
    </source>
</evidence>
<comment type="caution">
    <text evidence="16">Lacks conserved residue(s) required for the propagation of feature annotation.</text>
</comment>
<name>A0A921MJA2_9FIRM</name>
<dbReference type="GO" id="GO:0046872">
    <property type="term" value="F:metal ion binding"/>
    <property type="evidence" value="ECO:0007669"/>
    <property type="project" value="UniProtKB-KW"/>
</dbReference>
<dbReference type="HAMAP" id="MF_01274">
    <property type="entry name" value="Pantothen_kinase_3"/>
    <property type="match status" value="1"/>
</dbReference>
<dbReference type="InterPro" id="IPR043129">
    <property type="entry name" value="ATPase_NBD"/>
</dbReference>
<dbReference type="NCBIfam" id="NF009855">
    <property type="entry name" value="PRK13321.1"/>
    <property type="match status" value="1"/>
</dbReference>
<evidence type="ECO:0000256" key="16">
    <source>
        <dbReference type="HAMAP-Rule" id="MF_01274"/>
    </source>
</evidence>
<feature type="binding site" evidence="16">
    <location>
        <begin position="6"/>
        <end position="13"/>
    </location>
    <ligand>
        <name>ATP</name>
        <dbReference type="ChEBI" id="CHEBI:30616"/>
    </ligand>
</feature>
<feature type="binding site" evidence="16">
    <location>
        <begin position="107"/>
        <end position="110"/>
    </location>
    <ligand>
        <name>substrate</name>
    </ligand>
</feature>
<comment type="subunit">
    <text evidence="5 16">Homodimer.</text>
</comment>
<evidence type="ECO:0000313" key="17">
    <source>
        <dbReference type="EMBL" id="HJG85593.1"/>
    </source>
</evidence>
<evidence type="ECO:0000256" key="12">
    <source>
        <dbReference type="ARBA" id="ARBA00022958"/>
    </source>
</evidence>
<dbReference type="GO" id="GO:0015937">
    <property type="term" value="P:coenzyme A biosynthetic process"/>
    <property type="evidence" value="ECO:0007669"/>
    <property type="project" value="UniProtKB-UniRule"/>
</dbReference>
<comment type="function">
    <text evidence="16">Catalyzes the phosphorylation of pantothenate (Pan), the first step in CoA biosynthesis.</text>
</comment>
<evidence type="ECO:0000256" key="13">
    <source>
        <dbReference type="ARBA" id="ARBA00022993"/>
    </source>
</evidence>
<keyword evidence="13 16" id="KW-0173">Coenzyme A biosynthesis</keyword>
<reference evidence="17" key="2">
    <citation type="submission" date="2021-09" db="EMBL/GenBank/DDBJ databases">
        <authorList>
            <person name="Gilroy R."/>
        </authorList>
    </citation>
    <scope>NUCLEOTIDE SEQUENCE</scope>
    <source>
        <strain evidence="17">CHK179-5677</strain>
    </source>
</reference>
<keyword evidence="9 16" id="KW-0547">Nucleotide-binding</keyword>
<comment type="similarity">
    <text evidence="14 16">Belongs to the type III pantothenate kinase family.</text>
</comment>
<organism evidence="17 18">
    <name type="scientific">Pseudoflavonifractor capillosus</name>
    <dbReference type="NCBI Taxonomy" id="106588"/>
    <lineage>
        <taxon>Bacteria</taxon>
        <taxon>Bacillati</taxon>
        <taxon>Bacillota</taxon>
        <taxon>Clostridia</taxon>
        <taxon>Eubacteriales</taxon>
        <taxon>Oscillospiraceae</taxon>
        <taxon>Pseudoflavonifractor</taxon>
    </lineage>
</organism>
<dbReference type="SUPFAM" id="SSF53067">
    <property type="entry name" value="Actin-like ATPase domain"/>
    <property type="match status" value="2"/>
</dbReference>
<comment type="catalytic activity">
    <reaction evidence="1 16">
        <text>(R)-pantothenate + ATP = (R)-4'-phosphopantothenate + ADP + H(+)</text>
        <dbReference type="Rhea" id="RHEA:16373"/>
        <dbReference type="ChEBI" id="CHEBI:10986"/>
        <dbReference type="ChEBI" id="CHEBI:15378"/>
        <dbReference type="ChEBI" id="CHEBI:29032"/>
        <dbReference type="ChEBI" id="CHEBI:30616"/>
        <dbReference type="ChEBI" id="CHEBI:456216"/>
        <dbReference type="EC" id="2.7.1.33"/>
    </reaction>
</comment>
<evidence type="ECO:0000256" key="11">
    <source>
        <dbReference type="ARBA" id="ARBA00022840"/>
    </source>
</evidence>
<dbReference type="EC" id="2.7.1.33" evidence="6 16"/>
<evidence type="ECO:0000256" key="3">
    <source>
        <dbReference type="ARBA" id="ARBA00004496"/>
    </source>
</evidence>
<evidence type="ECO:0000313" key="18">
    <source>
        <dbReference type="Proteomes" id="UP000760668"/>
    </source>
</evidence>
<dbReference type="NCBIfam" id="TIGR00671">
    <property type="entry name" value="baf"/>
    <property type="match status" value="1"/>
</dbReference>
<comment type="pathway">
    <text evidence="4 16">Cofactor biosynthesis; coenzyme A biosynthesis; CoA from (R)-pantothenate: step 1/5.</text>
</comment>
<feature type="binding site" evidence="16">
    <location>
        <position position="129"/>
    </location>
    <ligand>
        <name>K(+)</name>
        <dbReference type="ChEBI" id="CHEBI:29103"/>
    </ligand>
</feature>
<sequence>MLLAIDVGNTNMVFGIYEGDWLVSSFRLKTDASRTADEIGLLATRYFAQFGLDANGVEDVIIASVVPPVMGALTGAVAKYFSRRPLIIDGGVDPGLPYAVGGDERLGADRSVACVAALEKYGAPLVVLDFGTATTVDAVSREGAYLGGCITAGVRISTEALFQKTAMLPNVELAMPDKVLGCTAVGQIQAGAVMGYIGAMEYLIRRAKREMGYPEREIKVVATGGLARMVADNTDMIDLVDESLILDGLRIIYRRWRAEKA</sequence>
<dbReference type="GO" id="GO:0005524">
    <property type="term" value="F:ATP binding"/>
    <property type="evidence" value="ECO:0007669"/>
    <property type="project" value="UniProtKB-UniRule"/>
</dbReference>
<dbReference type="InterPro" id="IPR004619">
    <property type="entry name" value="Type_III_PanK"/>
</dbReference>
<evidence type="ECO:0000256" key="6">
    <source>
        <dbReference type="ARBA" id="ARBA00012102"/>
    </source>
</evidence>
<keyword evidence="8 16" id="KW-0808">Transferase</keyword>
<keyword evidence="10 16" id="KW-0418">Kinase</keyword>
<accession>A0A921MJA2</accession>
<dbReference type="Proteomes" id="UP000760668">
    <property type="component" value="Unassembled WGS sequence"/>
</dbReference>
<feature type="binding site" evidence="16">
    <location>
        <position position="132"/>
    </location>
    <ligand>
        <name>ATP</name>
        <dbReference type="ChEBI" id="CHEBI:30616"/>
    </ligand>
</feature>
<evidence type="ECO:0000256" key="14">
    <source>
        <dbReference type="ARBA" id="ARBA00038036"/>
    </source>
</evidence>
<reference evidence="17" key="1">
    <citation type="journal article" date="2021" name="PeerJ">
        <title>Extensive microbial diversity within the chicken gut microbiome revealed by metagenomics and culture.</title>
        <authorList>
            <person name="Gilroy R."/>
            <person name="Ravi A."/>
            <person name="Getino M."/>
            <person name="Pursley I."/>
            <person name="Horton D.L."/>
            <person name="Alikhan N.F."/>
            <person name="Baker D."/>
            <person name="Gharbi K."/>
            <person name="Hall N."/>
            <person name="Watson M."/>
            <person name="Adriaenssens E.M."/>
            <person name="Foster-Nyarko E."/>
            <person name="Jarju S."/>
            <person name="Secka A."/>
            <person name="Antonio M."/>
            <person name="Oren A."/>
            <person name="Chaudhuri R.R."/>
            <person name="La Ragione R."/>
            <person name="Hildebrand F."/>
            <person name="Pallen M.J."/>
        </authorList>
    </citation>
    <scope>NUCLEOTIDE SEQUENCE</scope>
    <source>
        <strain evidence="17">CHK179-5677</strain>
    </source>
</reference>